<protein>
    <submittedName>
        <fullName evidence="2">Uncharacterized protein</fullName>
    </submittedName>
</protein>
<proteinExistence type="predicted"/>
<evidence type="ECO:0000313" key="3">
    <source>
        <dbReference type="Proteomes" id="UP000437068"/>
    </source>
</evidence>
<reference evidence="2 3" key="1">
    <citation type="submission" date="2018-08" db="EMBL/GenBank/DDBJ databases">
        <title>Genomic investigation of the strawberry pathogen Phytophthora fragariae indicates pathogenicity is determined by transcriptional variation in three key races.</title>
        <authorList>
            <person name="Adams T.M."/>
            <person name="Armitage A.D."/>
            <person name="Sobczyk M.K."/>
            <person name="Bates H.J."/>
            <person name="Dunwell J.M."/>
            <person name="Nellist C.F."/>
            <person name="Harrison R.J."/>
        </authorList>
    </citation>
    <scope>NUCLEOTIDE SEQUENCE [LARGE SCALE GENOMIC DNA]</scope>
    <source>
        <strain evidence="2 3">A4</strain>
    </source>
</reference>
<dbReference type="EMBL" id="QXGE01003184">
    <property type="protein sequence ID" value="KAE9276552.1"/>
    <property type="molecule type" value="Genomic_DNA"/>
</dbReference>
<feature type="region of interest" description="Disordered" evidence="1">
    <location>
        <begin position="106"/>
        <end position="127"/>
    </location>
</feature>
<dbReference type="Proteomes" id="UP000437068">
    <property type="component" value="Unassembled WGS sequence"/>
</dbReference>
<evidence type="ECO:0000313" key="2">
    <source>
        <dbReference type="EMBL" id="KAE9276552.1"/>
    </source>
</evidence>
<accession>A0A6A4BL12</accession>
<comment type="caution">
    <text evidence="2">The sequence shown here is derived from an EMBL/GenBank/DDBJ whole genome shotgun (WGS) entry which is preliminary data.</text>
</comment>
<gene>
    <name evidence="2" type="ORF">PF001_g26065</name>
</gene>
<evidence type="ECO:0000256" key="1">
    <source>
        <dbReference type="SAM" id="MobiDB-lite"/>
    </source>
</evidence>
<name>A0A6A4BL12_9STRA</name>
<dbReference type="AlphaFoldDB" id="A0A6A4BL12"/>
<feature type="compositionally biased region" description="Polar residues" evidence="1">
    <location>
        <begin position="106"/>
        <end position="118"/>
    </location>
</feature>
<sequence length="127" mass="13513">MGDAHGDFDFWIILALSSPLIRSATFSRNSGGIFRTRCATGVASPASMSQTTPRAAGGKAFPLPINHFRRFQMIWRNRVSCLAASSGGSPVGIPTFKSSIFTSAISERSGRTAISDSRSSAKRSDPS</sequence>
<organism evidence="2 3">
    <name type="scientific">Phytophthora fragariae</name>
    <dbReference type="NCBI Taxonomy" id="53985"/>
    <lineage>
        <taxon>Eukaryota</taxon>
        <taxon>Sar</taxon>
        <taxon>Stramenopiles</taxon>
        <taxon>Oomycota</taxon>
        <taxon>Peronosporomycetes</taxon>
        <taxon>Peronosporales</taxon>
        <taxon>Peronosporaceae</taxon>
        <taxon>Phytophthora</taxon>
    </lineage>
</organism>